<dbReference type="Proteomes" id="UP000178372">
    <property type="component" value="Unassembled WGS sequence"/>
</dbReference>
<evidence type="ECO:0000259" key="1">
    <source>
        <dbReference type="Pfam" id="PF00535"/>
    </source>
</evidence>
<dbReference type="SUPFAM" id="SSF53448">
    <property type="entry name" value="Nucleotide-diphospho-sugar transferases"/>
    <property type="match status" value="1"/>
</dbReference>
<dbReference type="AlphaFoldDB" id="A0A1F7GD40"/>
<comment type="caution">
    <text evidence="2">The sequence shown here is derived from an EMBL/GenBank/DDBJ whole genome shotgun (WGS) entry which is preliminary data.</text>
</comment>
<dbReference type="Pfam" id="PF00535">
    <property type="entry name" value="Glycos_transf_2"/>
    <property type="match status" value="1"/>
</dbReference>
<dbReference type="PANTHER" id="PTHR43630">
    <property type="entry name" value="POLY-BETA-1,6-N-ACETYL-D-GLUCOSAMINE SYNTHASE"/>
    <property type="match status" value="1"/>
</dbReference>
<feature type="domain" description="Glycosyltransferase 2-like" evidence="1">
    <location>
        <begin position="5"/>
        <end position="138"/>
    </location>
</feature>
<accession>A0A1F7GD40</accession>
<dbReference type="EMBL" id="MFZF01000016">
    <property type="protein sequence ID" value="OGK16512.1"/>
    <property type="molecule type" value="Genomic_DNA"/>
</dbReference>
<reference evidence="2 3" key="1">
    <citation type="journal article" date="2016" name="Nat. Commun.">
        <title>Thousands of microbial genomes shed light on interconnected biogeochemical processes in an aquifer system.</title>
        <authorList>
            <person name="Anantharaman K."/>
            <person name="Brown C.T."/>
            <person name="Hug L.A."/>
            <person name="Sharon I."/>
            <person name="Castelle C.J."/>
            <person name="Probst A.J."/>
            <person name="Thomas B.C."/>
            <person name="Singh A."/>
            <person name="Wilkins M.J."/>
            <person name="Karaoz U."/>
            <person name="Brodie E.L."/>
            <person name="Williams K.H."/>
            <person name="Hubbard S.S."/>
            <person name="Banfield J.F."/>
        </authorList>
    </citation>
    <scope>NUCLEOTIDE SEQUENCE [LARGE SCALE GENOMIC DNA]</scope>
</reference>
<gene>
    <name evidence="2" type="ORF">A2690_04140</name>
</gene>
<protein>
    <recommendedName>
        <fullName evidence="1">Glycosyltransferase 2-like domain-containing protein</fullName>
    </recommendedName>
</protein>
<dbReference type="CDD" id="cd02511">
    <property type="entry name" value="Beta4Glucosyltransferase"/>
    <property type="match status" value="1"/>
</dbReference>
<dbReference type="InterPro" id="IPR001173">
    <property type="entry name" value="Glyco_trans_2-like"/>
</dbReference>
<sequence>MNDICVVISLYNEEKLIKDCIVSARKLTSNVIVVDTESTDNTAGVARSMGVKVYSYKKAPIIEPSRNFAIEKADAEWAYILDADERFSQELVDEIKHIIKETNFTHFKGPRLNMFAQKWPMKHGGWWPDPIVRLIKKNSFIKWPKEIHSTPVIKGEMGTLKSPLLHFSQGNLNEMVEKTIRFEDKESLLLYRGNRKASTLTFFRKFLAEFYRRFIRDKGILDGPTGLIASIYQAYSKTVTYLLLYEKSLNN</sequence>
<dbReference type="InterPro" id="IPR029044">
    <property type="entry name" value="Nucleotide-diphossugar_trans"/>
</dbReference>
<name>A0A1F7GD40_9BACT</name>
<evidence type="ECO:0000313" key="3">
    <source>
        <dbReference type="Proteomes" id="UP000178372"/>
    </source>
</evidence>
<organism evidence="2 3">
    <name type="scientific">Candidatus Roizmanbacteria bacterium RIFCSPHIGHO2_01_FULL_39_12b</name>
    <dbReference type="NCBI Taxonomy" id="1802030"/>
    <lineage>
        <taxon>Bacteria</taxon>
        <taxon>Candidatus Roizmaniibacteriota</taxon>
    </lineage>
</organism>
<dbReference type="Gene3D" id="3.90.550.10">
    <property type="entry name" value="Spore Coat Polysaccharide Biosynthesis Protein SpsA, Chain A"/>
    <property type="match status" value="1"/>
</dbReference>
<dbReference type="PANTHER" id="PTHR43630:SF2">
    <property type="entry name" value="GLYCOSYLTRANSFERASE"/>
    <property type="match status" value="1"/>
</dbReference>
<proteinExistence type="predicted"/>
<evidence type="ECO:0000313" key="2">
    <source>
        <dbReference type="EMBL" id="OGK16512.1"/>
    </source>
</evidence>